<evidence type="ECO:0000259" key="14">
    <source>
        <dbReference type="PROSITE" id="PS50240"/>
    </source>
</evidence>
<keyword evidence="8" id="KW-1015">Disulfide bond</keyword>
<dbReference type="SMART" id="SM00020">
    <property type="entry name" value="Tryp_SPc"/>
    <property type="match status" value="1"/>
</dbReference>
<keyword evidence="12" id="KW-0964">Secreted</keyword>
<keyword evidence="3 12" id="KW-0732">Signal</keyword>
<feature type="domain" description="Peptidase S1" evidence="14">
    <location>
        <begin position="147"/>
        <end position="406"/>
    </location>
</feature>
<evidence type="ECO:0000256" key="4">
    <source>
        <dbReference type="ARBA" id="ARBA00022801"/>
    </source>
</evidence>
<dbReference type="Gene3D" id="3.30.1640.30">
    <property type="match status" value="1"/>
</dbReference>
<evidence type="ECO:0000256" key="8">
    <source>
        <dbReference type="ARBA" id="ARBA00023157"/>
    </source>
</evidence>
<evidence type="ECO:0000256" key="12">
    <source>
        <dbReference type="RuleBase" id="RU366078"/>
    </source>
</evidence>
<evidence type="ECO:0000256" key="5">
    <source>
        <dbReference type="ARBA" id="ARBA00022825"/>
    </source>
</evidence>
<dbReference type="GO" id="GO:0004252">
    <property type="term" value="F:serine-type endopeptidase activity"/>
    <property type="evidence" value="ECO:0007669"/>
    <property type="project" value="UniProtKB-UniRule"/>
</dbReference>
<keyword evidence="4 11" id="KW-0378">Hydrolase</keyword>
<dbReference type="EC" id="3.4.21.-" evidence="11"/>
<dbReference type="PRINTS" id="PR00722">
    <property type="entry name" value="CHYMOTRYPSIN"/>
</dbReference>
<comment type="subcellular location">
    <subcellularLocation>
        <location evidence="12">Secreted</location>
    </subcellularLocation>
</comment>
<comment type="caution">
    <text evidence="15">The sequence shown here is derived from an EMBL/GenBank/DDBJ whole genome shotgun (WGS) entry which is preliminary data.</text>
</comment>
<feature type="signal peptide" evidence="12">
    <location>
        <begin position="1"/>
        <end position="16"/>
    </location>
</feature>
<dbReference type="SUPFAM" id="SSF50494">
    <property type="entry name" value="Trypsin-like serine proteases"/>
    <property type="match status" value="1"/>
</dbReference>
<name>A0A9P0TWJ6_PIEBR</name>
<dbReference type="InterPro" id="IPR033116">
    <property type="entry name" value="TRYPSIN_SER"/>
</dbReference>
<dbReference type="InterPro" id="IPR022700">
    <property type="entry name" value="CLIP"/>
</dbReference>
<dbReference type="Gene3D" id="2.40.10.10">
    <property type="entry name" value="Trypsin-like serine proteases"/>
    <property type="match status" value="2"/>
</dbReference>
<evidence type="ECO:0000256" key="7">
    <source>
        <dbReference type="ARBA" id="ARBA00023145"/>
    </source>
</evidence>
<dbReference type="GO" id="GO:0046872">
    <property type="term" value="F:metal ion binding"/>
    <property type="evidence" value="ECO:0007669"/>
    <property type="project" value="UniProtKB-KW"/>
</dbReference>
<keyword evidence="16" id="KW-1185">Reference proteome</keyword>
<evidence type="ECO:0000256" key="9">
    <source>
        <dbReference type="ARBA" id="ARBA00023180"/>
    </source>
</evidence>
<proteinExistence type="inferred from homology"/>
<dbReference type="InterPro" id="IPR001314">
    <property type="entry name" value="Peptidase_S1A"/>
</dbReference>
<comment type="similarity">
    <text evidence="10 12">Belongs to the peptidase S1 family. CLIP subfamily.</text>
</comment>
<dbReference type="GO" id="GO:0006508">
    <property type="term" value="P:proteolysis"/>
    <property type="evidence" value="ECO:0007669"/>
    <property type="project" value="UniProtKB-KW"/>
</dbReference>
<dbReference type="InterPro" id="IPR043504">
    <property type="entry name" value="Peptidase_S1_PA_chymotrypsin"/>
</dbReference>
<keyword evidence="6" id="KW-0106">Calcium</keyword>
<keyword evidence="7" id="KW-0865">Zymogen</keyword>
<dbReference type="PROSITE" id="PS00135">
    <property type="entry name" value="TRYPSIN_SER"/>
    <property type="match status" value="1"/>
</dbReference>
<evidence type="ECO:0000256" key="2">
    <source>
        <dbReference type="ARBA" id="ARBA00022723"/>
    </source>
</evidence>
<dbReference type="InterPro" id="IPR001254">
    <property type="entry name" value="Trypsin_dom"/>
</dbReference>
<keyword evidence="9" id="KW-0325">Glycoprotein</keyword>
<dbReference type="PROSITE" id="PS50240">
    <property type="entry name" value="TRYPSIN_DOM"/>
    <property type="match status" value="1"/>
</dbReference>
<evidence type="ECO:0000256" key="6">
    <source>
        <dbReference type="ARBA" id="ARBA00022837"/>
    </source>
</evidence>
<keyword evidence="2" id="KW-0479">Metal-binding</keyword>
<dbReference type="FunFam" id="2.40.10.10:FF:000078">
    <property type="entry name" value="Serine protease H137"/>
    <property type="match status" value="1"/>
</dbReference>
<dbReference type="EMBL" id="CALOZG010000085">
    <property type="protein sequence ID" value="CAH4036905.1"/>
    <property type="molecule type" value="Genomic_DNA"/>
</dbReference>
<evidence type="ECO:0000313" key="16">
    <source>
        <dbReference type="Proteomes" id="UP001152562"/>
    </source>
</evidence>
<dbReference type="PANTHER" id="PTHR24256">
    <property type="entry name" value="TRYPTASE-RELATED"/>
    <property type="match status" value="1"/>
</dbReference>
<dbReference type="GO" id="GO:0051604">
    <property type="term" value="P:protein maturation"/>
    <property type="evidence" value="ECO:0007669"/>
    <property type="project" value="UniProtKB-ARBA"/>
</dbReference>
<dbReference type="CDD" id="cd00190">
    <property type="entry name" value="Tryp_SPc"/>
    <property type="match status" value="1"/>
</dbReference>
<evidence type="ECO:0000256" key="3">
    <source>
        <dbReference type="ARBA" id="ARBA00022729"/>
    </source>
</evidence>
<dbReference type="FunFam" id="2.40.10.10:FF:000028">
    <property type="entry name" value="Serine protease easter"/>
    <property type="match status" value="1"/>
</dbReference>
<dbReference type="InterPro" id="IPR038565">
    <property type="entry name" value="CLIP_sf"/>
</dbReference>
<keyword evidence="1 11" id="KW-0645">Protease</keyword>
<comment type="domain">
    <text evidence="12">The clip domain consists of 35-55 residues which are 'knitted' together usually by 3 conserved disulfide bonds forming a clip-like compact structure.</text>
</comment>
<evidence type="ECO:0000256" key="1">
    <source>
        <dbReference type="ARBA" id="ARBA00022670"/>
    </source>
</evidence>
<evidence type="ECO:0000313" key="15">
    <source>
        <dbReference type="EMBL" id="CAH4036905.1"/>
    </source>
</evidence>
<keyword evidence="5 11" id="KW-0720">Serine protease</keyword>
<reference evidence="15" key="1">
    <citation type="submission" date="2022-05" db="EMBL/GenBank/DDBJ databases">
        <authorList>
            <person name="Okamura Y."/>
        </authorList>
    </citation>
    <scope>NUCLEOTIDE SEQUENCE</scope>
</reference>
<dbReference type="InterPro" id="IPR009003">
    <property type="entry name" value="Peptidase_S1_PA"/>
</dbReference>
<sequence>MIALFILCALISPSYLYNGDICYANNCVGSCKLLSLCPSLMNEVRRAGTPMPPYMRRKLQDLGCGFDQDDPLVCCVEESNTFDYTDDTRKQPEYWAPTEPPKPYTQPNIQVNNRGDTNAIDQPLDVRNHPNLQLLPKDCGGIEGERIFGGNRTSLFEMPWMVLLSYQTGRGIKLSCGGTLITEWYVLTAAHCVSFLGTKLRLEGVILGEHDVRQNPDCERVDGELMCAPPARNVTIDRVISHPGYNPQTLYDDIALVRLSEPADFSMDSMKGVCLPTTPELQNLNLAGLQGIVAGWGATEDGLQSPVLLSVALPMISNKECQNIYNGSPHIYDRQICAGGVQDKDSCGGDSGGPLMYPGRTDLTGGVRYVQHGIVSYGSKRCGIGGYPGVYTRTSYYMEWILDNIS</sequence>
<dbReference type="SMART" id="SM00680">
    <property type="entry name" value="CLIP"/>
    <property type="match status" value="1"/>
</dbReference>
<dbReference type="GO" id="GO:0005576">
    <property type="term" value="C:extracellular region"/>
    <property type="evidence" value="ECO:0007669"/>
    <property type="project" value="UniProtKB-SubCell"/>
</dbReference>
<feature type="region of interest" description="Disordered" evidence="13">
    <location>
        <begin position="87"/>
        <end position="110"/>
    </location>
</feature>
<dbReference type="Pfam" id="PF00089">
    <property type="entry name" value="Trypsin"/>
    <property type="match status" value="1"/>
</dbReference>
<evidence type="ECO:0000256" key="11">
    <source>
        <dbReference type="RuleBase" id="RU363034"/>
    </source>
</evidence>
<dbReference type="AlphaFoldDB" id="A0A9P0TWJ6"/>
<dbReference type="PROSITE" id="PS00134">
    <property type="entry name" value="TRYPSIN_HIS"/>
    <property type="match status" value="1"/>
</dbReference>
<dbReference type="Pfam" id="PF12032">
    <property type="entry name" value="CLIP"/>
    <property type="match status" value="1"/>
</dbReference>
<feature type="chain" id="PRO_5040541659" description="CLIP domain-containing serine protease" evidence="12">
    <location>
        <begin position="17"/>
        <end position="406"/>
    </location>
</feature>
<organism evidence="15 16">
    <name type="scientific">Pieris brassicae</name>
    <name type="common">White butterfly</name>
    <name type="synonym">Large white butterfly</name>
    <dbReference type="NCBI Taxonomy" id="7116"/>
    <lineage>
        <taxon>Eukaryota</taxon>
        <taxon>Metazoa</taxon>
        <taxon>Ecdysozoa</taxon>
        <taxon>Arthropoda</taxon>
        <taxon>Hexapoda</taxon>
        <taxon>Insecta</taxon>
        <taxon>Pterygota</taxon>
        <taxon>Neoptera</taxon>
        <taxon>Endopterygota</taxon>
        <taxon>Lepidoptera</taxon>
        <taxon>Glossata</taxon>
        <taxon>Ditrysia</taxon>
        <taxon>Papilionoidea</taxon>
        <taxon>Pieridae</taxon>
        <taxon>Pierinae</taxon>
        <taxon>Pieris</taxon>
    </lineage>
</organism>
<dbReference type="Proteomes" id="UP001152562">
    <property type="component" value="Unassembled WGS sequence"/>
</dbReference>
<dbReference type="InterPro" id="IPR051487">
    <property type="entry name" value="Ser/Thr_Proteases_Immune/Dev"/>
</dbReference>
<dbReference type="InterPro" id="IPR018114">
    <property type="entry name" value="TRYPSIN_HIS"/>
</dbReference>
<evidence type="ECO:0000256" key="13">
    <source>
        <dbReference type="SAM" id="MobiDB-lite"/>
    </source>
</evidence>
<evidence type="ECO:0000256" key="10">
    <source>
        <dbReference type="ARBA" id="ARBA00024195"/>
    </source>
</evidence>
<gene>
    <name evidence="15" type="ORF">PIBRA_LOCUS12646</name>
</gene>
<accession>A0A9P0TWJ6</accession>
<protein>
    <recommendedName>
        <fullName evidence="12">CLIP domain-containing serine protease</fullName>
        <ecNumber evidence="11">3.4.21.-</ecNumber>
    </recommendedName>
</protein>